<dbReference type="PANTHER" id="PTHR37944">
    <property type="entry name" value="PORIN B"/>
    <property type="match status" value="1"/>
</dbReference>
<name>R0ENY6_CAUVI</name>
<evidence type="ECO:0000313" key="3">
    <source>
        <dbReference type="EMBL" id="ENZ82747.1"/>
    </source>
</evidence>
<feature type="signal peptide" evidence="2">
    <location>
        <begin position="1"/>
        <end position="32"/>
    </location>
</feature>
<dbReference type="InterPro" id="IPR007049">
    <property type="entry name" value="Carb-sel_porin_OprB"/>
</dbReference>
<evidence type="ECO:0000256" key="1">
    <source>
        <dbReference type="ARBA" id="ARBA00008769"/>
    </source>
</evidence>
<proteinExistence type="inferred from homology"/>
<protein>
    <submittedName>
        <fullName evidence="3">Carbohydrate-selective porin</fullName>
    </submittedName>
</protein>
<dbReference type="PATRIC" id="fig|1292034.3.peg.1313"/>
<comment type="caution">
    <text evidence="3">The sequence shown here is derived from an EMBL/GenBank/DDBJ whole genome shotgun (WGS) entry which is preliminary data.</text>
</comment>
<comment type="similarity">
    <text evidence="1 2">Belongs to the OprB family.</text>
</comment>
<dbReference type="GO" id="GO:0015288">
    <property type="term" value="F:porin activity"/>
    <property type="evidence" value="ECO:0007669"/>
    <property type="project" value="InterPro"/>
</dbReference>
<sequence precursor="true">MGQSNLGRAINKAAVGLGLAAGLLTASNPAWAEGGSALKLSGAYRADIAGTLSGGLAKRGRVLDDLQIFGDLDLERAVGWKNATAHFQLLDNSGGRPNEDTGSLQGVDNIEVARQRARLFEAWVEQSFGEKASMRAGLYDLNSEFYANESAGLLLAPAFGIGSELAATGPNGPSIFPSTALAARLRVTPNPHVYAQAVALNAHAGVLGDPGGVETSFDNGLLLVAEAGWTGNGKIAAGVWRYTRKQDDLRLTTPDGDPAPATAQGAYLLLERALTRGDRNAPRHATAFARLGLSDGDTTAFHGGWQAGVLVKRVFAGRPDSAFSIGLNQALLSRKYRDNALDDGRRLSGSERAIEVTYADKIGPVTIQPDLQYVKDPGGDRALGHALVAAVRFGVAF</sequence>
<dbReference type="InterPro" id="IPR052932">
    <property type="entry name" value="OprB_Porin"/>
</dbReference>
<evidence type="ECO:0000256" key="2">
    <source>
        <dbReference type="RuleBase" id="RU363072"/>
    </source>
</evidence>
<dbReference type="GO" id="GO:0008643">
    <property type="term" value="P:carbohydrate transport"/>
    <property type="evidence" value="ECO:0007669"/>
    <property type="project" value="InterPro"/>
</dbReference>
<evidence type="ECO:0000313" key="4">
    <source>
        <dbReference type="Proteomes" id="UP000013063"/>
    </source>
</evidence>
<dbReference type="eggNOG" id="COG3659">
    <property type="taxonomic scope" value="Bacteria"/>
</dbReference>
<feature type="chain" id="PRO_5007232542" evidence="2">
    <location>
        <begin position="33"/>
        <end position="397"/>
    </location>
</feature>
<dbReference type="PANTHER" id="PTHR37944:SF1">
    <property type="entry name" value="PORIN B"/>
    <property type="match status" value="1"/>
</dbReference>
<dbReference type="EMBL" id="APMP01000005">
    <property type="protein sequence ID" value="ENZ82747.1"/>
    <property type="molecule type" value="Genomic_DNA"/>
</dbReference>
<dbReference type="RefSeq" id="WP_004617260.1">
    <property type="nucleotide sequence ID" value="NZ_APMP01000005.1"/>
</dbReference>
<gene>
    <name evidence="3" type="ORF">OR37_01324</name>
</gene>
<keyword evidence="4" id="KW-1185">Reference proteome</keyword>
<reference evidence="3 4" key="1">
    <citation type="journal article" date="2013" name="Genome Announc.">
        <title>Draft Genome Sequence for Caulobacter sp. Strain OR37, a Bacterium Tolerant to Heavy Metals.</title>
        <authorList>
            <person name="Utturkar S.M."/>
            <person name="Bollmann A."/>
            <person name="Brzoska R.M."/>
            <person name="Klingeman D.M."/>
            <person name="Epstein S.E."/>
            <person name="Palumbo A.V."/>
            <person name="Brown S.D."/>
        </authorList>
    </citation>
    <scope>NUCLEOTIDE SEQUENCE [LARGE SCALE GENOMIC DNA]</scope>
    <source>
        <strain evidence="3 4">OR37</strain>
    </source>
</reference>
<dbReference type="Pfam" id="PF04966">
    <property type="entry name" value="OprB"/>
    <property type="match status" value="1"/>
</dbReference>
<dbReference type="STRING" id="1292034.OR37_01324"/>
<dbReference type="AlphaFoldDB" id="R0ENY6"/>
<dbReference type="InterPro" id="IPR038673">
    <property type="entry name" value="OprB_sf"/>
</dbReference>
<organism evidence="3 4">
    <name type="scientific">Caulobacter vibrioides OR37</name>
    <dbReference type="NCBI Taxonomy" id="1292034"/>
    <lineage>
        <taxon>Bacteria</taxon>
        <taxon>Pseudomonadati</taxon>
        <taxon>Pseudomonadota</taxon>
        <taxon>Alphaproteobacteria</taxon>
        <taxon>Caulobacterales</taxon>
        <taxon>Caulobacteraceae</taxon>
        <taxon>Caulobacter</taxon>
    </lineage>
</organism>
<dbReference type="GO" id="GO:0016020">
    <property type="term" value="C:membrane"/>
    <property type="evidence" value="ECO:0007669"/>
    <property type="project" value="InterPro"/>
</dbReference>
<accession>R0ENY6</accession>
<dbReference type="Gene3D" id="2.40.160.180">
    <property type="entry name" value="Carbohydrate-selective porin OprB"/>
    <property type="match status" value="1"/>
</dbReference>
<dbReference type="Proteomes" id="UP000013063">
    <property type="component" value="Unassembled WGS sequence"/>
</dbReference>
<keyword evidence="2" id="KW-0732">Signal</keyword>
<dbReference type="OrthoDB" id="177316at2"/>